<keyword evidence="1" id="KW-0808">Transferase</keyword>
<dbReference type="InterPro" id="IPR001451">
    <property type="entry name" value="Hexapep"/>
</dbReference>
<dbReference type="InterPro" id="IPR050484">
    <property type="entry name" value="Transf_Hexapept/Carb_Anhydrase"/>
</dbReference>
<dbReference type="Pfam" id="PF00132">
    <property type="entry name" value="Hexapep"/>
    <property type="match status" value="1"/>
</dbReference>
<dbReference type="Gene3D" id="2.160.10.10">
    <property type="entry name" value="Hexapeptide repeat proteins"/>
    <property type="match status" value="1"/>
</dbReference>
<protein>
    <submittedName>
        <fullName evidence="1">Carbonic anhydrase/acetyltransferase isoleucine patch superfamily-like protein</fullName>
    </submittedName>
</protein>
<dbReference type="EMBL" id="HG917869">
    <property type="protein sequence ID" value="CDM70158.1"/>
    <property type="molecule type" value="Genomic_DNA"/>
</dbReference>
<name>W6S097_9CLOT</name>
<dbReference type="AlphaFoldDB" id="W6S097"/>
<evidence type="ECO:0000313" key="1">
    <source>
        <dbReference type="EMBL" id="CDM70158.1"/>
    </source>
</evidence>
<dbReference type="PANTHER" id="PTHR13061">
    <property type="entry name" value="DYNACTIN SUBUNIT P25"/>
    <property type="match status" value="1"/>
</dbReference>
<reference evidence="1 2" key="1">
    <citation type="submission" date="2013-11" db="EMBL/GenBank/DDBJ databases">
        <title>Complete genome sequence of Clostridum sp. M2/40.</title>
        <authorList>
            <person name="Wibberg D."/>
            <person name="Puehler A."/>
            <person name="Schlueter A."/>
        </authorList>
    </citation>
    <scope>NUCLEOTIDE SEQUENCE [LARGE SCALE GENOMIC DNA]</scope>
    <source>
        <strain evidence="2">M2/40</strain>
    </source>
</reference>
<sequence length="166" mass="18011">MIKGSEFKMKKIDKSCFIAKNVELIGEINIGYNTSIWDGVTIMSNTDTTIIGYNSNIQNDTIIYNDFGSPTIVGNDVTIGNNCAIHSCKINDNVLVEGNAVIKQGAEIGENTIVCAGSVIEKDNKIPSGVLCKGNPAKIVRKLTDKEIKSIKIVADHYIALADIYK</sequence>
<dbReference type="RefSeq" id="WP_044040306.1">
    <property type="nucleotide sequence ID" value="NZ_HG917869.1"/>
</dbReference>
<dbReference type="PATRIC" id="fig|1216932.3.peg.3009"/>
<dbReference type="GO" id="GO:0016740">
    <property type="term" value="F:transferase activity"/>
    <property type="evidence" value="ECO:0007669"/>
    <property type="project" value="UniProtKB-KW"/>
</dbReference>
<dbReference type="CDD" id="cd04645">
    <property type="entry name" value="LbH_gamma_CA_like"/>
    <property type="match status" value="1"/>
</dbReference>
<accession>W6S097</accession>
<keyword evidence="2" id="KW-1185">Reference proteome</keyword>
<dbReference type="OrthoDB" id="9803036at2"/>
<dbReference type="PANTHER" id="PTHR13061:SF29">
    <property type="entry name" value="GAMMA CARBONIC ANHYDRASE-LIKE 1, MITOCHONDRIAL-RELATED"/>
    <property type="match status" value="1"/>
</dbReference>
<gene>
    <name evidence="1" type="ORF">CM240_3041</name>
</gene>
<dbReference type="Proteomes" id="UP000019426">
    <property type="component" value="Chromosome M2/40_rep2"/>
</dbReference>
<dbReference type="KEGG" id="clt:CM240_3041"/>
<dbReference type="STRING" id="1216932.CM240_3041"/>
<dbReference type="InterPro" id="IPR047324">
    <property type="entry name" value="LbH_gamma_CA-like"/>
</dbReference>
<organism evidence="1 2">
    <name type="scientific">Clostridium bornimense</name>
    <dbReference type="NCBI Taxonomy" id="1216932"/>
    <lineage>
        <taxon>Bacteria</taxon>
        <taxon>Bacillati</taxon>
        <taxon>Bacillota</taxon>
        <taxon>Clostridia</taxon>
        <taxon>Eubacteriales</taxon>
        <taxon>Clostridiaceae</taxon>
        <taxon>Clostridium</taxon>
    </lineage>
</organism>
<dbReference type="InterPro" id="IPR011004">
    <property type="entry name" value="Trimer_LpxA-like_sf"/>
</dbReference>
<dbReference type="SUPFAM" id="SSF51161">
    <property type="entry name" value="Trimeric LpxA-like enzymes"/>
    <property type="match status" value="1"/>
</dbReference>
<dbReference type="eggNOG" id="COG0663">
    <property type="taxonomic scope" value="Bacteria"/>
</dbReference>
<proteinExistence type="predicted"/>
<evidence type="ECO:0000313" key="2">
    <source>
        <dbReference type="Proteomes" id="UP000019426"/>
    </source>
</evidence>
<dbReference type="HOGENOM" id="CLU_064827_4_1_9"/>